<evidence type="ECO:0008006" key="4">
    <source>
        <dbReference type="Google" id="ProtNLM"/>
    </source>
</evidence>
<evidence type="ECO:0000313" key="2">
    <source>
        <dbReference type="EMBL" id="MFC3099705.1"/>
    </source>
</evidence>
<dbReference type="Proteomes" id="UP001595378">
    <property type="component" value="Unassembled WGS sequence"/>
</dbReference>
<evidence type="ECO:0000256" key="1">
    <source>
        <dbReference type="SAM" id="SignalP"/>
    </source>
</evidence>
<comment type="caution">
    <text evidence="2">The sequence shown here is derived from an EMBL/GenBank/DDBJ whole genome shotgun (WGS) entry which is preliminary data.</text>
</comment>
<dbReference type="EMBL" id="JBHRSU010000001">
    <property type="protein sequence ID" value="MFC3099705.1"/>
    <property type="molecule type" value="Genomic_DNA"/>
</dbReference>
<sequence>MKALRDPALALVLAGLPMAAAQASEPGDAVRFIACPVYRDTDAGLKSGCWLATDPATGVRWDVTMSPHKPDWNHAVLVEGTVAGDDGTLCGAPSLDPVRTSVLDMPCVRHMLPAEGYPGRRFELPPRNINPRAVAPVVSEAERRDRTFALFFAFDQDFVVYQYSDYLLDQAAHWIRAAGPRRLVVTGFAATAPEDVSGMVIAERPDLAQMRADKVALSLSRLFPGMPIEAHAVAPADVTGHPDADGIPGQSQRRVEIIAQF</sequence>
<reference evidence="3" key="1">
    <citation type="journal article" date="2019" name="Int. J. Syst. Evol. Microbiol.">
        <title>The Global Catalogue of Microorganisms (GCM) 10K type strain sequencing project: providing services to taxonomists for standard genome sequencing and annotation.</title>
        <authorList>
            <consortium name="The Broad Institute Genomics Platform"/>
            <consortium name="The Broad Institute Genome Sequencing Center for Infectious Disease"/>
            <person name="Wu L."/>
            <person name="Ma J."/>
        </authorList>
    </citation>
    <scope>NUCLEOTIDE SEQUENCE [LARGE SCALE GENOMIC DNA]</scope>
    <source>
        <strain evidence="3">KCTC 52606</strain>
    </source>
</reference>
<dbReference type="RefSeq" id="WP_336917052.1">
    <property type="nucleotide sequence ID" value="NZ_JBANRN010000001.1"/>
</dbReference>
<keyword evidence="3" id="KW-1185">Reference proteome</keyword>
<name>A0ABV7EE69_9SPHN</name>
<evidence type="ECO:0000313" key="3">
    <source>
        <dbReference type="Proteomes" id="UP001595378"/>
    </source>
</evidence>
<proteinExistence type="predicted"/>
<gene>
    <name evidence="2" type="ORF">ACFODK_02225</name>
</gene>
<keyword evidence="1" id="KW-0732">Signal</keyword>
<feature type="chain" id="PRO_5046476957" description="OmpA-like domain-containing protein" evidence="1">
    <location>
        <begin position="24"/>
        <end position="261"/>
    </location>
</feature>
<accession>A0ABV7EE69</accession>
<organism evidence="2 3">
    <name type="scientific">Alteraurantiacibacter lauratis</name>
    <dbReference type="NCBI Taxonomy" id="2054627"/>
    <lineage>
        <taxon>Bacteria</taxon>
        <taxon>Pseudomonadati</taxon>
        <taxon>Pseudomonadota</taxon>
        <taxon>Alphaproteobacteria</taxon>
        <taxon>Sphingomonadales</taxon>
        <taxon>Erythrobacteraceae</taxon>
        <taxon>Alteraurantiacibacter</taxon>
    </lineage>
</organism>
<protein>
    <recommendedName>
        <fullName evidence="4">OmpA-like domain-containing protein</fullName>
    </recommendedName>
</protein>
<feature type="signal peptide" evidence="1">
    <location>
        <begin position="1"/>
        <end position="23"/>
    </location>
</feature>